<dbReference type="EMBL" id="CP001759">
    <property type="protein sequence ID" value="ACZ49057.1"/>
    <property type="molecule type" value="Genomic_DNA"/>
</dbReference>
<evidence type="ECO:0000256" key="8">
    <source>
        <dbReference type="HAMAP-Rule" id="MF_01325"/>
    </source>
</evidence>
<dbReference type="AlphaFoldDB" id="D1AU29"/>
<dbReference type="Pfam" id="PF00297">
    <property type="entry name" value="Ribosomal_L3"/>
    <property type="match status" value="1"/>
</dbReference>
<evidence type="ECO:0000256" key="9">
    <source>
        <dbReference type="RuleBase" id="RU003905"/>
    </source>
</evidence>
<keyword evidence="4 8" id="KW-0694">RNA-binding</keyword>
<dbReference type="GO" id="GO:0006412">
    <property type="term" value="P:translation"/>
    <property type="evidence" value="ECO:0007669"/>
    <property type="project" value="UniProtKB-UniRule"/>
</dbReference>
<protein>
    <recommendedName>
        <fullName evidence="7 8">Large ribosomal subunit protein uL3</fullName>
    </recommendedName>
</protein>
<keyword evidence="6 8" id="KW-0687">Ribonucleoprotein</keyword>
<feature type="modified residue" description="N5-methylglutamine" evidence="8">
    <location>
        <position position="153"/>
    </location>
</feature>
<dbReference type="OrthoDB" id="9806135at2"/>
<evidence type="ECO:0000256" key="10">
    <source>
        <dbReference type="RuleBase" id="RU003906"/>
    </source>
</evidence>
<dbReference type="PROSITE" id="PS00474">
    <property type="entry name" value="RIBOSOMAL_L3"/>
    <property type="match status" value="1"/>
</dbReference>
<dbReference type="Proteomes" id="UP000000630">
    <property type="component" value="Chromosome"/>
</dbReference>
<keyword evidence="12" id="KW-1185">Reference proteome</keyword>
<gene>
    <name evidence="8 11" type="primary">rplC</name>
    <name evidence="11" type="ordered locus">ACIS_00430</name>
</gene>
<evidence type="ECO:0000256" key="6">
    <source>
        <dbReference type="ARBA" id="ARBA00023274"/>
    </source>
</evidence>
<dbReference type="InterPro" id="IPR019926">
    <property type="entry name" value="Ribosomal_uL3_CS"/>
</dbReference>
<evidence type="ECO:0000256" key="7">
    <source>
        <dbReference type="ARBA" id="ARBA00035243"/>
    </source>
</evidence>
<dbReference type="GO" id="GO:0019843">
    <property type="term" value="F:rRNA binding"/>
    <property type="evidence" value="ECO:0007669"/>
    <property type="project" value="UniProtKB-UniRule"/>
</dbReference>
<sequence>MATGSRVGLLMKKIGNTAVFGDSGARVPVTLLLLEDTLVVEVKRRDVHGYDAVVLGVRRPGRLNKPQVCALRKKGIDVDCHLFESRVDAVDGIEPGSRISVDHFFQGQFVDVAGRSIGRGFAGVMKRHNFRGLRASHGVSISHRSQGSTGQCQDPGRVFKGKKMAGHMGCSMSVVQNLRVVLVDSERSLLVVEGTNVPGSCGSYVLVRDAVKKPVPGGGNVVAAQPSVGAAG</sequence>
<dbReference type="HAMAP" id="MF_01325_B">
    <property type="entry name" value="Ribosomal_uL3_B"/>
    <property type="match status" value="1"/>
</dbReference>
<dbReference type="RefSeq" id="WP_012880530.1">
    <property type="nucleotide sequence ID" value="NC_013532.1"/>
</dbReference>
<proteinExistence type="inferred from homology"/>
<comment type="similarity">
    <text evidence="1 8 9">Belongs to the universal ribosomal protein uL3 family.</text>
</comment>
<evidence type="ECO:0000256" key="3">
    <source>
        <dbReference type="ARBA" id="ARBA00022730"/>
    </source>
</evidence>
<dbReference type="PANTHER" id="PTHR11229">
    <property type="entry name" value="50S RIBOSOMAL PROTEIN L3"/>
    <property type="match status" value="1"/>
</dbReference>
<dbReference type="GO" id="GO:0005840">
    <property type="term" value="C:ribosome"/>
    <property type="evidence" value="ECO:0007669"/>
    <property type="project" value="UniProtKB-UniRule"/>
</dbReference>
<evidence type="ECO:0000313" key="12">
    <source>
        <dbReference type="Proteomes" id="UP000000630"/>
    </source>
</evidence>
<dbReference type="GO" id="GO:1990904">
    <property type="term" value="C:ribonucleoprotein complex"/>
    <property type="evidence" value="ECO:0007669"/>
    <property type="project" value="UniProtKB-KW"/>
</dbReference>
<dbReference type="FunFam" id="2.40.30.10:FF:000004">
    <property type="entry name" value="50S ribosomal protein L3"/>
    <property type="match status" value="1"/>
</dbReference>
<name>D1AU29_ANACI</name>
<dbReference type="PANTHER" id="PTHR11229:SF16">
    <property type="entry name" value="LARGE RIBOSOMAL SUBUNIT PROTEIN UL3C"/>
    <property type="match status" value="1"/>
</dbReference>
<dbReference type="Gene3D" id="2.40.30.10">
    <property type="entry name" value="Translation factors"/>
    <property type="match status" value="2"/>
</dbReference>
<organism evidence="11 12">
    <name type="scientific">Anaplasma centrale (strain Israel)</name>
    <name type="common">Anaplasma marginale subsp. centrale (strain Israel)</name>
    <dbReference type="NCBI Taxonomy" id="574556"/>
    <lineage>
        <taxon>Bacteria</taxon>
        <taxon>Pseudomonadati</taxon>
        <taxon>Pseudomonadota</taxon>
        <taxon>Alphaproteobacteria</taxon>
        <taxon>Rickettsiales</taxon>
        <taxon>Anaplasmataceae</taxon>
        <taxon>Anaplasma</taxon>
    </lineage>
</organism>
<dbReference type="eggNOG" id="COG0087">
    <property type="taxonomic scope" value="Bacteria"/>
</dbReference>
<dbReference type="HOGENOM" id="CLU_044142_2_0_5"/>
<dbReference type="InterPro" id="IPR000597">
    <property type="entry name" value="Ribosomal_uL3"/>
</dbReference>
<keyword evidence="3 8" id="KW-0699">rRNA-binding</keyword>
<dbReference type="SUPFAM" id="SSF50447">
    <property type="entry name" value="Translation proteins"/>
    <property type="match status" value="1"/>
</dbReference>
<evidence type="ECO:0000256" key="5">
    <source>
        <dbReference type="ARBA" id="ARBA00022980"/>
    </source>
</evidence>
<evidence type="ECO:0000256" key="1">
    <source>
        <dbReference type="ARBA" id="ARBA00006540"/>
    </source>
</evidence>
<keyword evidence="5 8" id="KW-0689">Ribosomal protein</keyword>
<comment type="subunit">
    <text evidence="8 10">Part of the 50S ribosomal subunit. Forms a cluster with proteins L14 and L19.</text>
</comment>
<reference evidence="11 12" key="1">
    <citation type="journal article" date="2010" name="J. Bacteriol.">
        <title>Complete genome sequence of Anaplasma marginale subsp. centrale.</title>
        <authorList>
            <person name="Herndon D.R."/>
            <person name="Palmer G.H."/>
            <person name="Shkap V."/>
            <person name="Knowles D.P. Jr."/>
            <person name="Brayton K.A."/>
        </authorList>
    </citation>
    <scope>NUCLEOTIDE SEQUENCE [LARGE SCALE GENOMIC DNA]</scope>
    <source>
        <strain evidence="11 12">Israel</strain>
    </source>
</reference>
<dbReference type="InterPro" id="IPR009000">
    <property type="entry name" value="Transl_B-barrel_sf"/>
</dbReference>
<evidence type="ECO:0000256" key="2">
    <source>
        <dbReference type="ARBA" id="ARBA00022481"/>
    </source>
</evidence>
<evidence type="ECO:0000256" key="4">
    <source>
        <dbReference type="ARBA" id="ARBA00022884"/>
    </source>
</evidence>
<dbReference type="NCBIfam" id="TIGR03625">
    <property type="entry name" value="L3_bact"/>
    <property type="match status" value="1"/>
</dbReference>
<comment type="function">
    <text evidence="8 10">One of the primary rRNA binding proteins, it binds directly near the 3'-end of the 23S rRNA, where it nucleates assembly of the 50S subunit.</text>
</comment>
<accession>D1AU29</accession>
<dbReference type="KEGG" id="acn:ACIS_00430"/>
<dbReference type="InterPro" id="IPR019927">
    <property type="entry name" value="Ribosomal_uL3_bac/org-type"/>
</dbReference>
<comment type="PTM">
    <text evidence="8">Methylated by PrmB.</text>
</comment>
<evidence type="ECO:0000313" key="11">
    <source>
        <dbReference type="EMBL" id="ACZ49057.1"/>
    </source>
</evidence>
<dbReference type="STRING" id="574556.ACIS_00430"/>
<dbReference type="GO" id="GO:0003735">
    <property type="term" value="F:structural constituent of ribosome"/>
    <property type="evidence" value="ECO:0007669"/>
    <property type="project" value="UniProtKB-UniRule"/>
</dbReference>
<keyword evidence="2 8" id="KW-0488">Methylation</keyword>